<accession>A0A6G5NK20</accession>
<name>A0A6G5NK20_TETRO</name>
<dbReference type="RefSeq" id="YP_010411960.1">
    <property type="nucleotide sequence ID" value="NC_064340.1"/>
</dbReference>
<keyword evidence="1" id="KW-1133">Transmembrane helix</keyword>
<feature type="transmembrane region" description="Helical" evidence="1">
    <location>
        <begin position="20"/>
        <end position="43"/>
    </location>
</feature>
<reference evidence="2" key="1">
    <citation type="submission" date="2018-01" db="EMBL/GenBank/DDBJ databases">
        <title>Tetrahymena rostrata mitochondrial DNA sequence.</title>
        <authorList>
            <person name="Billman-Jacobe H."/>
            <person name="Young N."/>
        </authorList>
    </citation>
    <scope>NUCLEOTIDE SEQUENCE</scope>
    <source>
        <strain evidence="2">TRO1</strain>
    </source>
</reference>
<keyword evidence="2" id="KW-0496">Mitochondrion</keyword>
<keyword evidence="1" id="KW-0472">Membrane</keyword>
<evidence type="ECO:0000313" key="2">
    <source>
        <dbReference type="EMBL" id="QBI37930.1"/>
    </source>
</evidence>
<sequence>MFLGIFKDFWRLQNKKIVPLYFWLFLYSFITSLDSNFFICSYLRDEIFGKDENTFFVILFYILYSFISFFFKKIKKNKNIIIYSILYTRNMLVEIILFRFKQYILKYTTFKHILIFNFQKIKSFNIFLLNSYKTYYINLLIIYILKLIENNFIIWQPIFKTYSIFGFYKSTRLNYTDLKNENLKRLKY</sequence>
<dbReference type="GeneID" id="72856060"/>
<protein>
    <submittedName>
        <fullName evidence="2">Ymf75</fullName>
    </submittedName>
</protein>
<geneLocation type="mitochondrion" evidence="2"/>
<gene>
    <name evidence="2" type="primary">ymf75</name>
</gene>
<organism evidence="2">
    <name type="scientific">Tetrahymena rostrata</name>
    <dbReference type="NCBI Taxonomy" id="5909"/>
    <lineage>
        <taxon>Eukaryota</taxon>
        <taxon>Sar</taxon>
        <taxon>Alveolata</taxon>
        <taxon>Ciliophora</taxon>
        <taxon>Intramacronucleata</taxon>
        <taxon>Oligohymenophorea</taxon>
        <taxon>Hymenostomatida</taxon>
        <taxon>Tetrahymenina</taxon>
        <taxon>Tetrahymenidae</taxon>
        <taxon>Tetrahymena</taxon>
    </lineage>
</organism>
<proteinExistence type="predicted"/>
<feature type="transmembrane region" description="Helical" evidence="1">
    <location>
        <begin position="135"/>
        <end position="155"/>
    </location>
</feature>
<evidence type="ECO:0000256" key="1">
    <source>
        <dbReference type="SAM" id="Phobius"/>
    </source>
</evidence>
<dbReference type="AlphaFoldDB" id="A0A6G5NK20"/>
<feature type="transmembrane region" description="Helical" evidence="1">
    <location>
        <begin position="55"/>
        <end position="74"/>
    </location>
</feature>
<keyword evidence="1" id="KW-0812">Transmembrane</keyword>
<dbReference type="EMBL" id="MG744347">
    <property type="protein sequence ID" value="QBI37930.1"/>
    <property type="molecule type" value="Genomic_DNA"/>
</dbReference>